<accession>A0A229TFN0</accession>
<dbReference type="OrthoDB" id="3828660at2"/>
<organism evidence="2 3">
    <name type="scientific">Amycolatopsis vastitatis</name>
    <dbReference type="NCBI Taxonomy" id="1905142"/>
    <lineage>
        <taxon>Bacteria</taxon>
        <taxon>Bacillati</taxon>
        <taxon>Actinomycetota</taxon>
        <taxon>Actinomycetes</taxon>
        <taxon>Pseudonocardiales</taxon>
        <taxon>Pseudonocardiaceae</taxon>
        <taxon>Amycolatopsis</taxon>
    </lineage>
</organism>
<keyword evidence="3" id="KW-1185">Reference proteome</keyword>
<protein>
    <recommendedName>
        <fullName evidence="4">Integral membrane protein</fullName>
    </recommendedName>
</protein>
<feature type="transmembrane region" description="Helical" evidence="1">
    <location>
        <begin position="99"/>
        <end position="118"/>
    </location>
</feature>
<keyword evidence="1" id="KW-0472">Membrane</keyword>
<dbReference type="RefSeq" id="WP_093946874.1">
    <property type="nucleotide sequence ID" value="NZ_NMUL01000007.1"/>
</dbReference>
<dbReference type="EMBL" id="NMUL01000007">
    <property type="protein sequence ID" value="OXM69549.1"/>
    <property type="molecule type" value="Genomic_DNA"/>
</dbReference>
<keyword evidence="1" id="KW-1133">Transmembrane helix</keyword>
<keyword evidence="1" id="KW-0812">Transmembrane</keyword>
<evidence type="ECO:0000313" key="2">
    <source>
        <dbReference type="EMBL" id="OXM69549.1"/>
    </source>
</evidence>
<reference evidence="3" key="1">
    <citation type="submission" date="2017-07" db="EMBL/GenBank/DDBJ databases">
        <title>Comparative genome mining reveals phylogenetic distribution patterns of secondary metabolites in Amycolatopsis.</title>
        <authorList>
            <person name="Adamek M."/>
            <person name="Alanjary M."/>
            <person name="Sales-Ortells H."/>
            <person name="Goodfellow M."/>
            <person name="Bull A.T."/>
            <person name="Kalinowski J."/>
            <person name="Ziemert N."/>
        </authorList>
    </citation>
    <scope>NUCLEOTIDE SEQUENCE [LARGE SCALE GENOMIC DNA]</scope>
    <source>
        <strain evidence="3">H5</strain>
    </source>
</reference>
<comment type="caution">
    <text evidence="2">The sequence shown here is derived from an EMBL/GenBank/DDBJ whole genome shotgun (WGS) entry which is preliminary data.</text>
</comment>
<dbReference type="Proteomes" id="UP000215199">
    <property type="component" value="Unassembled WGS sequence"/>
</dbReference>
<evidence type="ECO:0000313" key="3">
    <source>
        <dbReference type="Proteomes" id="UP000215199"/>
    </source>
</evidence>
<proteinExistence type="predicted"/>
<feature type="transmembrane region" description="Helical" evidence="1">
    <location>
        <begin position="39"/>
        <end position="62"/>
    </location>
</feature>
<dbReference type="AlphaFoldDB" id="A0A229TFN0"/>
<sequence>MIEPLATTLTFAALAAAVWALALIALNRPVDLCRPDSRALLGLLTLIELGLLVQAAAGIVNLFTAEREFEHLTFGAYLIGLPFVLPVATAWAMAERTRWGPGVLVIGAVAVPVMTLRLSQVWAGAA</sequence>
<feature type="transmembrane region" description="Helical" evidence="1">
    <location>
        <begin position="74"/>
        <end position="93"/>
    </location>
</feature>
<name>A0A229TFN0_9PSEU</name>
<evidence type="ECO:0008006" key="4">
    <source>
        <dbReference type="Google" id="ProtNLM"/>
    </source>
</evidence>
<gene>
    <name evidence="2" type="ORF">CF165_08515</name>
</gene>
<evidence type="ECO:0000256" key="1">
    <source>
        <dbReference type="SAM" id="Phobius"/>
    </source>
</evidence>